<dbReference type="InterPro" id="IPR050817">
    <property type="entry name" value="DjlA_DnaK_co-chaperone"/>
</dbReference>
<dbReference type="EMBL" id="MTYJ01000142">
    <property type="protein sequence ID" value="OQV12559.1"/>
    <property type="molecule type" value="Genomic_DNA"/>
</dbReference>
<dbReference type="SUPFAM" id="SSF46565">
    <property type="entry name" value="Chaperone J-domain"/>
    <property type="match status" value="1"/>
</dbReference>
<dbReference type="Pfam" id="PF00226">
    <property type="entry name" value="DnaJ"/>
    <property type="match status" value="1"/>
</dbReference>
<dbReference type="PRINTS" id="PR00625">
    <property type="entry name" value="JDOMAIN"/>
</dbReference>
<evidence type="ECO:0000313" key="2">
    <source>
        <dbReference type="EMBL" id="OQV12559.1"/>
    </source>
</evidence>
<accession>A0A1W0WBH1</accession>
<dbReference type="InterPro" id="IPR011011">
    <property type="entry name" value="Znf_FYVE_PHD"/>
</dbReference>
<dbReference type="InterPro" id="IPR036869">
    <property type="entry name" value="J_dom_sf"/>
</dbReference>
<name>A0A1W0WBH1_HYPEX</name>
<dbReference type="PANTHER" id="PTHR24074">
    <property type="entry name" value="CO-CHAPERONE PROTEIN DJLA"/>
    <property type="match status" value="1"/>
</dbReference>
<dbReference type="CDD" id="cd00065">
    <property type="entry name" value="FYVE_like_SF"/>
    <property type="match status" value="1"/>
</dbReference>
<dbReference type="OrthoDB" id="66964at2759"/>
<dbReference type="PROSITE" id="PS50076">
    <property type="entry name" value="DNAJ_2"/>
    <property type="match status" value="1"/>
</dbReference>
<organism evidence="2 3">
    <name type="scientific">Hypsibius exemplaris</name>
    <name type="common">Freshwater tardigrade</name>
    <dbReference type="NCBI Taxonomy" id="2072580"/>
    <lineage>
        <taxon>Eukaryota</taxon>
        <taxon>Metazoa</taxon>
        <taxon>Ecdysozoa</taxon>
        <taxon>Tardigrada</taxon>
        <taxon>Eutardigrada</taxon>
        <taxon>Parachela</taxon>
        <taxon>Hypsibioidea</taxon>
        <taxon>Hypsibiidae</taxon>
        <taxon>Hypsibius</taxon>
    </lineage>
</organism>
<evidence type="ECO:0000259" key="1">
    <source>
        <dbReference type="PROSITE" id="PS50076"/>
    </source>
</evidence>
<gene>
    <name evidence="2" type="ORF">BV898_13203</name>
</gene>
<feature type="domain" description="J" evidence="1">
    <location>
        <begin position="12"/>
        <end position="78"/>
    </location>
</feature>
<proteinExistence type="predicted"/>
<dbReference type="Gene3D" id="1.10.287.110">
    <property type="entry name" value="DnaJ domain"/>
    <property type="match status" value="1"/>
</dbReference>
<dbReference type="SMART" id="SM00271">
    <property type="entry name" value="DnaJ"/>
    <property type="match status" value="1"/>
</dbReference>
<protein>
    <recommendedName>
        <fullName evidence="1">J domain-containing protein</fullName>
    </recommendedName>
</protein>
<reference evidence="3" key="1">
    <citation type="submission" date="2017-01" db="EMBL/GenBank/DDBJ databases">
        <title>Comparative genomics of anhydrobiosis in the tardigrade Hypsibius dujardini.</title>
        <authorList>
            <person name="Yoshida Y."/>
            <person name="Koutsovoulos G."/>
            <person name="Laetsch D."/>
            <person name="Stevens L."/>
            <person name="Kumar S."/>
            <person name="Horikawa D."/>
            <person name="Ishino K."/>
            <person name="Komine S."/>
            <person name="Tomita M."/>
            <person name="Blaxter M."/>
            <person name="Arakawa K."/>
        </authorList>
    </citation>
    <scope>NUCLEOTIDE SEQUENCE [LARGE SCALE GENOMIC DNA]</scope>
    <source>
        <strain evidence="3">Z151</strain>
    </source>
</reference>
<dbReference type="Proteomes" id="UP000192578">
    <property type="component" value="Unassembled WGS sequence"/>
</dbReference>
<dbReference type="AlphaFoldDB" id="A0A1W0WBH1"/>
<dbReference type="SUPFAM" id="SSF57903">
    <property type="entry name" value="FYVE/PHD zinc finger"/>
    <property type="match status" value="1"/>
</dbReference>
<keyword evidence="3" id="KW-1185">Reference proteome</keyword>
<sequence length="367" mass="41955">MEFLPAHLNSKDHYALLGVSRNATSEEIIQARRKLMKQYHPDKYEGDKMVADLVAKRVNTAFEILMSGEDREDYDETVPGFALPLLTSVNIVAEEFYKLLQTHNTYRGPFINFATSAAPSYKQRKPHPNSNRLVRDTSTYHDPRSLLNEFISFYAAQYEKEETVLTLLQSAIVETMVSRYFTAPPSVGGKTAGGEKSVYIMQLRFFNENEKRLLTGHLSVKAENFKDWVPCIDVTPKPEPTKNINCPSCQASFEFFDGKVNYDFCGSKFHEKCSGKNNLKGYIFGINWFFTACDDCFVRVRSVYANLWMEIALQKLTDGRPSFLHFVVAARLCRPKVDLSECDYLIAGLDREKALQLHAFMIAHKQL</sequence>
<dbReference type="CDD" id="cd06257">
    <property type="entry name" value="DnaJ"/>
    <property type="match status" value="1"/>
</dbReference>
<dbReference type="InterPro" id="IPR001623">
    <property type="entry name" value="DnaJ_domain"/>
</dbReference>
<comment type="caution">
    <text evidence="2">The sequence shown here is derived from an EMBL/GenBank/DDBJ whole genome shotgun (WGS) entry which is preliminary data.</text>
</comment>
<evidence type="ECO:0000313" key="3">
    <source>
        <dbReference type="Proteomes" id="UP000192578"/>
    </source>
</evidence>